<reference evidence="1" key="4">
    <citation type="submission" date="2025-09" db="UniProtKB">
        <authorList>
            <consortium name="Ensembl"/>
        </authorList>
    </citation>
    <scope>IDENTIFICATION</scope>
    <source>
        <strain evidence="1">HSOK</strain>
    </source>
</reference>
<reference evidence="1" key="3">
    <citation type="submission" date="2025-08" db="UniProtKB">
        <authorList>
            <consortium name="Ensembl"/>
        </authorList>
    </citation>
    <scope>IDENTIFICATION</scope>
    <source>
        <strain evidence="1">HSOK</strain>
    </source>
</reference>
<protein>
    <recommendedName>
        <fullName evidence="3">Reverse transcriptase domain-containing protein</fullName>
    </recommendedName>
</protein>
<evidence type="ECO:0000313" key="1">
    <source>
        <dbReference type="Ensembl" id="ENSORLP00015027732.1"/>
    </source>
</evidence>
<accession>A0A3P9J637</accession>
<dbReference type="Proteomes" id="UP000265200">
    <property type="component" value="Chromosome 4"/>
</dbReference>
<evidence type="ECO:0008006" key="3">
    <source>
        <dbReference type="Google" id="ProtNLM"/>
    </source>
</evidence>
<evidence type="ECO:0000313" key="2">
    <source>
        <dbReference type="Proteomes" id="UP000265200"/>
    </source>
</evidence>
<reference key="1">
    <citation type="journal article" date="2007" name="Nature">
        <title>The medaka draft genome and insights into vertebrate genome evolution.</title>
        <authorList>
            <person name="Kasahara M."/>
            <person name="Naruse K."/>
            <person name="Sasaki S."/>
            <person name="Nakatani Y."/>
            <person name="Qu W."/>
            <person name="Ahsan B."/>
            <person name="Yamada T."/>
            <person name="Nagayasu Y."/>
            <person name="Doi K."/>
            <person name="Kasai Y."/>
            <person name="Jindo T."/>
            <person name="Kobayashi D."/>
            <person name="Shimada A."/>
            <person name="Toyoda A."/>
            <person name="Kuroki Y."/>
            <person name="Fujiyama A."/>
            <person name="Sasaki T."/>
            <person name="Shimizu A."/>
            <person name="Asakawa S."/>
            <person name="Shimizu N."/>
            <person name="Hashimoto S."/>
            <person name="Yang J."/>
            <person name="Lee Y."/>
            <person name="Matsushima K."/>
            <person name="Sugano S."/>
            <person name="Sakaizumi M."/>
            <person name="Narita T."/>
            <person name="Ohishi K."/>
            <person name="Haga S."/>
            <person name="Ohta F."/>
            <person name="Nomoto H."/>
            <person name="Nogata K."/>
            <person name="Morishita T."/>
            <person name="Endo T."/>
            <person name="Shin-I T."/>
            <person name="Takeda H."/>
            <person name="Morishita S."/>
            <person name="Kohara Y."/>
        </authorList>
    </citation>
    <scope>NUCLEOTIDE SEQUENCE [LARGE SCALE GENOMIC DNA]</scope>
    <source>
        <strain>Hd-rR</strain>
    </source>
</reference>
<proteinExistence type="predicted"/>
<dbReference type="AlphaFoldDB" id="A0A3P9J637"/>
<organism evidence="1 2">
    <name type="scientific">Oryzias latipes</name>
    <name type="common">Japanese rice fish</name>
    <name type="synonym">Japanese killifish</name>
    <dbReference type="NCBI Taxonomy" id="8090"/>
    <lineage>
        <taxon>Eukaryota</taxon>
        <taxon>Metazoa</taxon>
        <taxon>Chordata</taxon>
        <taxon>Craniata</taxon>
        <taxon>Vertebrata</taxon>
        <taxon>Euteleostomi</taxon>
        <taxon>Actinopterygii</taxon>
        <taxon>Neopterygii</taxon>
        <taxon>Teleostei</taxon>
        <taxon>Neoteleostei</taxon>
        <taxon>Acanthomorphata</taxon>
        <taxon>Ovalentaria</taxon>
        <taxon>Atherinomorphae</taxon>
        <taxon>Beloniformes</taxon>
        <taxon>Adrianichthyidae</taxon>
        <taxon>Oryziinae</taxon>
        <taxon>Oryzias</taxon>
    </lineage>
</organism>
<sequence length="76" mass="8982">CWSFPTQGRVIYVEHKIGLFADDLIVYLQQPETSIPHFMEMLQTFEHLSGYKMNILKTQILKFNSIPSERTISKRH</sequence>
<reference evidence="1 2" key="2">
    <citation type="submission" date="2017-04" db="EMBL/GenBank/DDBJ databases">
        <title>CpG methylation of centromeres and impact of large insertions on vertebrate speciation.</title>
        <authorList>
            <person name="Ichikawa K."/>
            <person name="Yoshimura J."/>
            <person name="Morishita S."/>
        </authorList>
    </citation>
    <scope>NUCLEOTIDE SEQUENCE</scope>
    <source>
        <strain evidence="1 2">HSOK</strain>
    </source>
</reference>
<dbReference type="Ensembl" id="ENSORLT00015015533.1">
    <property type="protein sequence ID" value="ENSORLP00015027732.1"/>
    <property type="gene ID" value="ENSORLG00015009950.1"/>
</dbReference>
<name>A0A3P9J637_ORYLA</name>